<evidence type="ECO:0000256" key="1">
    <source>
        <dbReference type="SAM" id="MobiDB-lite"/>
    </source>
</evidence>
<evidence type="ECO:0000313" key="2">
    <source>
        <dbReference type="EMBL" id="KAB1636409.1"/>
    </source>
</evidence>
<gene>
    <name evidence="2" type="ORF">F8O03_15775</name>
</gene>
<dbReference type="EMBL" id="WBJX01000006">
    <property type="protein sequence ID" value="KAB1636409.1"/>
    <property type="molecule type" value="Genomic_DNA"/>
</dbReference>
<accession>A0A7J5AY51</accession>
<proteinExistence type="predicted"/>
<dbReference type="AlphaFoldDB" id="A0A7J5AY51"/>
<keyword evidence="3" id="KW-1185">Reference proteome</keyword>
<organism evidence="2 3">
    <name type="scientific">Pseudoclavibacter terrae</name>
    <dbReference type="NCBI Taxonomy" id="1530195"/>
    <lineage>
        <taxon>Bacteria</taxon>
        <taxon>Bacillati</taxon>
        <taxon>Actinomycetota</taxon>
        <taxon>Actinomycetes</taxon>
        <taxon>Micrococcales</taxon>
        <taxon>Microbacteriaceae</taxon>
        <taxon>Pseudoclavibacter</taxon>
    </lineage>
</organism>
<dbReference type="RefSeq" id="WP_151424716.1">
    <property type="nucleotide sequence ID" value="NZ_WBJX01000006.1"/>
</dbReference>
<sequence length="94" mass="10259">MTTTHLTPSSSTPTLTPRTGPFTQRFAGLTATRVHAARWRVTGSNGAVRGYVEEHQRGSGVAYAATRMSRTSTAFLTLDEFSDFAEAVTAFRYL</sequence>
<feature type="region of interest" description="Disordered" evidence="1">
    <location>
        <begin position="1"/>
        <end position="22"/>
    </location>
</feature>
<reference evidence="2 3" key="1">
    <citation type="submission" date="2019-09" db="EMBL/GenBank/DDBJ databases">
        <title>Phylogeny of genus Pseudoclavibacter and closely related genus.</title>
        <authorList>
            <person name="Li Y."/>
        </authorList>
    </citation>
    <scope>NUCLEOTIDE SEQUENCE [LARGE SCALE GENOMIC DNA]</scope>
    <source>
        <strain evidence="2 3">THG-MD12</strain>
    </source>
</reference>
<feature type="compositionally biased region" description="Low complexity" evidence="1">
    <location>
        <begin position="1"/>
        <end position="19"/>
    </location>
</feature>
<dbReference type="OrthoDB" id="5117202at2"/>
<protein>
    <submittedName>
        <fullName evidence="2">Uncharacterized protein</fullName>
    </submittedName>
</protein>
<evidence type="ECO:0000313" key="3">
    <source>
        <dbReference type="Proteomes" id="UP000490386"/>
    </source>
</evidence>
<comment type="caution">
    <text evidence="2">The sequence shown here is derived from an EMBL/GenBank/DDBJ whole genome shotgun (WGS) entry which is preliminary data.</text>
</comment>
<dbReference type="Proteomes" id="UP000490386">
    <property type="component" value="Unassembled WGS sequence"/>
</dbReference>
<name>A0A7J5AY51_9MICO</name>